<dbReference type="GO" id="GO:0008776">
    <property type="term" value="F:acetate kinase activity"/>
    <property type="evidence" value="ECO:0007669"/>
    <property type="project" value="TreeGrafter"/>
</dbReference>
<proteinExistence type="inferred from homology"/>
<dbReference type="EC" id="2.7.2.7" evidence="2"/>
<evidence type="ECO:0000256" key="4">
    <source>
        <dbReference type="ARBA" id="ARBA00022741"/>
    </source>
</evidence>
<evidence type="ECO:0000256" key="1">
    <source>
        <dbReference type="ARBA" id="ARBA00008748"/>
    </source>
</evidence>
<gene>
    <name evidence="7" type="ORF">H0H28_12695</name>
</gene>
<dbReference type="SUPFAM" id="SSF53067">
    <property type="entry name" value="Actin-like ATPase domain"/>
    <property type="match status" value="1"/>
</dbReference>
<dbReference type="GO" id="GO:0047761">
    <property type="term" value="F:butyrate kinase activity"/>
    <property type="evidence" value="ECO:0007669"/>
    <property type="project" value="UniProtKB-EC"/>
</dbReference>
<dbReference type="InterPro" id="IPR043129">
    <property type="entry name" value="ATPase_NBD"/>
</dbReference>
<evidence type="ECO:0000256" key="5">
    <source>
        <dbReference type="ARBA" id="ARBA00022777"/>
    </source>
</evidence>
<dbReference type="PROSITE" id="PS01075">
    <property type="entry name" value="ACETATE_KINASE_1"/>
    <property type="match status" value="1"/>
</dbReference>
<dbReference type="Pfam" id="PF00871">
    <property type="entry name" value="Acetate_kinase"/>
    <property type="match status" value="1"/>
</dbReference>
<dbReference type="Gene3D" id="3.30.420.40">
    <property type="match status" value="1"/>
</dbReference>
<comment type="similarity">
    <text evidence="1">Belongs to the acetokinase family.</text>
</comment>
<keyword evidence="3" id="KW-0808">Transferase</keyword>
<dbReference type="GO" id="GO:0005524">
    <property type="term" value="F:ATP binding"/>
    <property type="evidence" value="ECO:0007669"/>
    <property type="project" value="UniProtKB-KW"/>
</dbReference>
<evidence type="ECO:0000313" key="8">
    <source>
        <dbReference type="Proteomes" id="UP000580709"/>
    </source>
</evidence>
<protein>
    <recommendedName>
        <fullName evidence="2">butyrate kinase</fullName>
        <ecNumber evidence="2">2.7.2.7</ecNumber>
    </recommendedName>
</protein>
<dbReference type="InterPro" id="IPR000890">
    <property type="entry name" value="Aliphatic_acid_kin_short-chain"/>
</dbReference>
<dbReference type="EMBL" id="JACEOR010000578">
    <property type="protein sequence ID" value="MBA4506152.1"/>
    <property type="molecule type" value="Genomic_DNA"/>
</dbReference>
<comment type="caution">
    <text evidence="7">The sequence shown here is derived from an EMBL/GenBank/DDBJ whole genome shotgun (WGS) entry which is preliminary data.</text>
</comment>
<dbReference type="AlphaFoldDB" id="A0A838WUZ3"/>
<evidence type="ECO:0000256" key="6">
    <source>
        <dbReference type="ARBA" id="ARBA00022840"/>
    </source>
</evidence>
<keyword evidence="6" id="KW-0067">ATP-binding</keyword>
<accession>A0A838WUZ3</accession>
<dbReference type="PANTHER" id="PTHR21060">
    <property type="entry name" value="ACETATE KINASE"/>
    <property type="match status" value="1"/>
</dbReference>
<organism evidence="7 8">
    <name type="scientific">Corynebacterium sanguinis</name>
    <dbReference type="NCBI Taxonomy" id="2594913"/>
    <lineage>
        <taxon>Bacteria</taxon>
        <taxon>Bacillati</taxon>
        <taxon>Actinomycetota</taxon>
        <taxon>Actinomycetes</taxon>
        <taxon>Mycobacteriales</taxon>
        <taxon>Corynebacteriaceae</taxon>
        <taxon>Corynebacterium</taxon>
    </lineage>
</organism>
<dbReference type="InterPro" id="IPR023865">
    <property type="entry name" value="Aliphatic_acid_kinase_CS"/>
</dbReference>
<evidence type="ECO:0000256" key="2">
    <source>
        <dbReference type="ARBA" id="ARBA00013069"/>
    </source>
</evidence>
<sequence>MSYVLVINSGSSSIKFQIVDPTSSASDTAFVSGLVEKIGEKDGRISVTHNGEKHDSNQPIRDHRGGLQLAVAMLDSVGIGPTQIDLVAVGHRVVHGGQTFSGPALITDEVVEQIRDLIPLAPLHNP</sequence>
<evidence type="ECO:0000313" key="7">
    <source>
        <dbReference type="EMBL" id="MBA4506152.1"/>
    </source>
</evidence>
<keyword evidence="8" id="KW-1185">Reference proteome</keyword>
<dbReference type="PANTHER" id="PTHR21060:SF15">
    <property type="entry name" value="ACETATE KINASE-RELATED"/>
    <property type="match status" value="1"/>
</dbReference>
<evidence type="ECO:0000256" key="3">
    <source>
        <dbReference type="ARBA" id="ARBA00022679"/>
    </source>
</evidence>
<feature type="non-terminal residue" evidence="7">
    <location>
        <position position="126"/>
    </location>
</feature>
<keyword evidence="5 7" id="KW-0418">Kinase</keyword>
<dbReference type="GO" id="GO:0006083">
    <property type="term" value="P:acetate metabolic process"/>
    <property type="evidence" value="ECO:0007669"/>
    <property type="project" value="TreeGrafter"/>
</dbReference>
<keyword evidence="4" id="KW-0547">Nucleotide-binding</keyword>
<reference evidence="7 8" key="1">
    <citation type="submission" date="2020-07" db="EMBL/GenBank/DDBJ databases">
        <authorList>
            <person name="Khare M."/>
        </authorList>
    </citation>
    <scope>NUCLEOTIDE SEQUENCE [LARGE SCALE GENOMIC DNA]</scope>
    <source>
        <strain evidence="7 8">P8776</strain>
    </source>
</reference>
<dbReference type="Proteomes" id="UP000580709">
    <property type="component" value="Unassembled WGS sequence"/>
</dbReference>
<name>A0A838WUZ3_9CORY</name>